<evidence type="ECO:0000313" key="1">
    <source>
        <dbReference type="EMBL" id="MEI4280713.1"/>
    </source>
</evidence>
<comment type="caution">
    <text evidence="1">The sequence shown here is derived from an EMBL/GenBank/DDBJ whole genome shotgun (WGS) entry which is preliminary data.</text>
</comment>
<proteinExistence type="predicted"/>
<dbReference type="NCBIfam" id="NF047719">
    <property type="entry name" value="SCO6745_fam_HTH"/>
    <property type="match status" value="1"/>
</dbReference>
<organism evidence="1 2">
    <name type="scientific">Klenkia terrae</name>
    <dbReference type="NCBI Taxonomy" id="1052259"/>
    <lineage>
        <taxon>Bacteria</taxon>
        <taxon>Bacillati</taxon>
        <taxon>Actinomycetota</taxon>
        <taxon>Actinomycetes</taxon>
        <taxon>Geodermatophilales</taxon>
        <taxon>Geodermatophilaceae</taxon>
        <taxon>Klenkia</taxon>
    </lineage>
</organism>
<gene>
    <name evidence="1" type="ORF">UXQ13_19725</name>
</gene>
<reference evidence="1 2" key="1">
    <citation type="submission" date="2024-03" db="EMBL/GenBank/DDBJ databases">
        <title>Draft genome sequence of Klenkia terrae.</title>
        <authorList>
            <person name="Duangmal K."/>
            <person name="Chantavorakit T."/>
        </authorList>
    </citation>
    <scope>NUCLEOTIDE SEQUENCE [LARGE SCALE GENOMIC DNA]</scope>
    <source>
        <strain evidence="1 2">JCM 17786</strain>
    </source>
</reference>
<name>A0ABU8EAQ4_9ACTN</name>
<dbReference type="Pfam" id="PF21863">
    <property type="entry name" value="HTH_67"/>
    <property type="match status" value="1"/>
</dbReference>
<evidence type="ECO:0000313" key="2">
    <source>
        <dbReference type="Proteomes" id="UP001373496"/>
    </source>
</evidence>
<accession>A0ABU8EAQ4</accession>
<dbReference type="InterPro" id="IPR054058">
    <property type="entry name" value="HTH_67"/>
</dbReference>
<dbReference type="EMBL" id="JBAPLV010000027">
    <property type="protein sequence ID" value="MEI4280713.1"/>
    <property type="molecule type" value="Genomic_DNA"/>
</dbReference>
<protein>
    <submittedName>
        <fullName evidence="1">Uncharacterized protein</fullName>
    </submittedName>
</protein>
<dbReference type="RefSeq" id="WP_225233402.1">
    <property type="nucleotide sequence ID" value="NZ_JBAPLV010000027.1"/>
</dbReference>
<keyword evidence="2" id="KW-1185">Reference proteome</keyword>
<dbReference type="Proteomes" id="UP001373496">
    <property type="component" value="Unassembled WGS sequence"/>
</dbReference>
<sequence length="304" mass="31958">MDHAELSAAFLSDPAPGRPAPRVPTGPARALRDAAEPLATIGFWGRQAYDAVAALGLEFLTGYVWGRTAPMGEPTAPVVVAAFGVFEPGLVTSLYEQARGIASRADVLAAREQGAVASLHQVLGDVPTRGVEAAVAQLRRATDVAVSDVAGRPLVAGLASLDWPDDAWGRLWHALNILREHRGDTHQAANVAAGLTGVQMNLVTEYWIGWEPRAYAGTRGWSAEVMDAADADLRERGWLADGALTATGQAERDRIEQATDAAMDRVLAPVGDDLPALTAQLAAWSDVVVAAGSAPSDPYKRVSG</sequence>